<dbReference type="Gene3D" id="3.40.50.150">
    <property type="entry name" value="Vaccinia Virus protein VP39"/>
    <property type="match status" value="1"/>
</dbReference>
<protein>
    <submittedName>
        <fullName evidence="5">Methyltransferase domain-containing protein</fullName>
    </submittedName>
</protein>
<dbReference type="PANTHER" id="PTHR43464:SF19">
    <property type="entry name" value="UBIQUINONE BIOSYNTHESIS O-METHYLTRANSFERASE, MITOCHONDRIAL"/>
    <property type="match status" value="1"/>
</dbReference>
<dbReference type="EMBL" id="FNJB01000004">
    <property type="protein sequence ID" value="SDO67752.1"/>
    <property type="molecule type" value="Genomic_DNA"/>
</dbReference>
<gene>
    <name evidence="5" type="ORF">SAMN05192558_104153</name>
</gene>
<evidence type="ECO:0000313" key="6">
    <source>
        <dbReference type="Proteomes" id="UP000199651"/>
    </source>
</evidence>
<keyword evidence="2 5" id="KW-0808">Transferase</keyword>
<dbReference type="Proteomes" id="UP000199651">
    <property type="component" value="Unassembled WGS sequence"/>
</dbReference>
<accession>A0A1H0LHX0</accession>
<evidence type="ECO:0000256" key="3">
    <source>
        <dbReference type="ARBA" id="ARBA00022691"/>
    </source>
</evidence>
<feature type="domain" description="Methyltransferase type 12" evidence="4">
    <location>
        <begin position="46"/>
        <end position="149"/>
    </location>
</feature>
<evidence type="ECO:0000259" key="4">
    <source>
        <dbReference type="Pfam" id="PF08242"/>
    </source>
</evidence>
<dbReference type="PANTHER" id="PTHR43464">
    <property type="entry name" value="METHYLTRANSFERASE"/>
    <property type="match status" value="1"/>
</dbReference>
<dbReference type="GO" id="GO:0008168">
    <property type="term" value="F:methyltransferase activity"/>
    <property type="evidence" value="ECO:0007669"/>
    <property type="project" value="UniProtKB-KW"/>
</dbReference>
<dbReference type="OrthoDB" id="3382693at2"/>
<keyword evidence="1 5" id="KW-0489">Methyltransferase</keyword>
<name>A0A1H0LHX0_9PSEU</name>
<dbReference type="SUPFAM" id="SSF53335">
    <property type="entry name" value="S-adenosyl-L-methionine-dependent methyltransferases"/>
    <property type="match status" value="1"/>
</dbReference>
<evidence type="ECO:0000256" key="1">
    <source>
        <dbReference type="ARBA" id="ARBA00022603"/>
    </source>
</evidence>
<dbReference type="Pfam" id="PF08242">
    <property type="entry name" value="Methyltransf_12"/>
    <property type="match status" value="1"/>
</dbReference>
<dbReference type="AlphaFoldDB" id="A0A1H0LHX0"/>
<dbReference type="STRING" id="504798.SAMN05421871_109144"/>
<dbReference type="CDD" id="cd02440">
    <property type="entry name" value="AdoMet_MTases"/>
    <property type="match status" value="1"/>
</dbReference>
<dbReference type="GO" id="GO:0032259">
    <property type="term" value="P:methylation"/>
    <property type="evidence" value="ECO:0007669"/>
    <property type="project" value="UniProtKB-KW"/>
</dbReference>
<organism evidence="5 6">
    <name type="scientific">Actinokineospora alba</name>
    <dbReference type="NCBI Taxonomy" id="504798"/>
    <lineage>
        <taxon>Bacteria</taxon>
        <taxon>Bacillati</taxon>
        <taxon>Actinomycetota</taxon>
        <taxon>Actinomycetes</taxon>
        <taxon>Pseudonocardiales</taxon>
        <taxon>Pseudonocardiaceae</taxon>
        <taxon>Actinokineospora</taxon>
    </lineage>
</organism>
<dbReference type="RefSeq" id="WP_091373372.1">
    <property type="nucleotide sequence ID" value="NZ_FNDV01000009.1"/>
</dbReference>
<proteinExistence type="predicted"/>
<evidence type="ECO:0000313" key="5">
    <source>
        <dbReference type="EMBL" id="SDO67752.1"/>
    </source>
</evidence>
<reference evidence="6" key="1">
    <citation type="submission" date="2016-10" db="EMBL/GenBank/DDBJ databases">
        <authorList>
            <person name="Varghese N."/>
            <person name="Submissions S."/>
        </authorList>
    </citation>
    <scope>NUCLEOTIDE SEQUENCE [LARGE SCALE GENOMIC DNA]</scope>
    <source>
        <strain evidence="6">IBRC-M 10655</strain>
    </source>
</reference>
<evidence type="ECO:0000256" key="2">
    <source>
        <dbReference type="ARBA" id="ARBA00022679"/>
    </source>
</evidence>
<keyword evidence="3" id="KW-0949">S-adenosyl-L-methionine</keyword>
<keyword evidence="6" id="KW-1185">Reference proteome</keyword>
<dbReference type="InterPro" id="IPR029063">
    <property type="entry name" value="SAM-dependent_MTases_sf"/>
</dbReference>
<sequence>MAHTHDGIDWTSRLVAMRRTDEVEAEVNCWVADRLVDELPDGATVIDVGSGSGGMSAAFAAALAVRGGGRVVLVDAVPELQAAASEAVAAVAGDKVELVAVLADAADPALADHVPAGDLVWASRVVHHLPDERQGVAGLVRLLNPGGRLALAEGGLTTRCLPWDIGLGEPGLQDRLVAAQTAWFADMRAGIEGVVRMPFGWNRALAEAGLTDVGAFSYLVDLPAPASPAVRESVADWLAWMARVGEDRLSASDLDALARLMDRDGPDWVGGRDDVFVLSANTIHRGRAA</sequence>
<dbReference type="InterPro" id="IPR013217">
    <property type="entry name" value="Methyltransf_12"/>
</dbReference>